<reference evidence="1" key="1">
    <citation type="submission" date="2021-01" db="EMBL/GenBank/DDBJ databases">
        <title>Phytophthora aleatoria, a newly-described species from Pinus radiata is distinct from Phytophthora cactorum isolates based on comparative genomics.</title>
        <authorList>
            <person name="Mcdougal R."/>
            <person name="Panda P."/>
            <person name="Williams N."/>
            <person name="Studholme D.J."/>
        </authorList>
    </citation>
    <scope>NUCLEOTIDE SEQUENCE</scope>
    <source>
        <strain evidence="1">NZFS 4037</strain>
    </source>
</reference>
<organism evidence="1 2">
    <name type="scientific">Phytophthora aleatoria</name>
    <dbReference type="NCBI Taxonomy" id="2496075"/>
    <lineage>
        <taxon>Eukaryota</taxon>
        <taxon>Sar</taxon>
        <taxon>Stramenopiles</taxon>
        <taxon>Oomycota</taxon>
        <taxon>Peronosporomycetes</taxon>
        <taxon>Peronosporales</taxon>
        <taxon>Peronosporaceae</taxon>
        <taxon>Phytophthora</taxon>
    </lineage>
</organism>
<protein>
    <submittedName>
        <fullName evidence="1">Uncharacterized protein</fullName>
    </submittedName>
</protein>
<keyword evidence="2" id="KW-1185">Reference proteome</keyword>
<accession>A0A8J5ISE6</accession>
<evidence type="ECO:0000313" key="2">
    <source>
        <dbReference type="Proteomes" id="UP000709295"/>
    </source>
</evidence>
<evidence type="ECO:0000313" key="1">
    <source>
        <dbReference type="EMBL" id="KAG6962359.1"/>
    </source>
</evidence>
<sequence>MELPSLPLPVLQNVLAFAVPGYADYKPPEWRNTRVVSVLTCLKLVSKAWAALMREIIRQCEDPTLILRFKPSWTPPELEHMYQNVSERGPQITELFVSMATHCLNLETLVLPSQYFRGDDESIQAVLEKLYAAMKSWRLHGNRGGLRHLKVPLTIYREKFKASKQFFENVIENCPNVEYLDGYKASLSKIAGLTCKDGWLLTLEDWERLNAACTQLREFDWVVAPFGDPFFRVFGEHVKPQMKKLTFGVNMRWNWRRYFHDCNKAAGVHPDEDWDDDNYGNRQGYGLHATYPAAALKGCPLLDELVIKLYHAVDRNMYIPPDMGDVNDFPAVEMVNQNVFDDRFCETLGPKLGKNNYNIIILALY</sequence>
<gene>
    <name evidence="1" type="ORF">JG688_00008632</name>
</gene>
<comment type="caution">
    <text evidence="1">The sequence shown here is derived from an EMBL/GenBank/DDBJ whole genome shotgun (WGS) entry which is preliminary data.</text>
</comment>
<name>A0A8J5ISE6_9STRA</name>
<dbReference type="AlphaFoldDB" id="A0A8J5ISE6"/>
<dbReference type="Proteomes" id="UP000709295">
    <property type="component" value="Unassembled WGS sequence"/>
</dbReference>
<dbReference type="EMBL" id="JAENGY010000465">
    <property type="protein sequence ID" value="KAG6962359.1"/>
    <property type="molecule type" value="Genomic_DNA"/>
</dbReference>
<proteinExistence type="predicted"/>